<dbReference type="PROSITE" id="PS00647">
    <property type="entry name" value="THYMID_PHOSPHORYLASE"/>
    <property type="match status" value="1"/>
</dbReference>
<evidence type="ECO:0000256" key="2">
    <source>
        <dbReference type="ARBA" id="ARBA00011738"/>
    </source>
</evidence>
<evidence type="ECO:0000256" key="7">
    <source>
        <dbReference type="HAMAP-Rule" id="MF_01628"/>
    </source>
</evidence>
<dbReference type="Gene3D" id="1.20.970.10">
    <property type="entry name" value="Transferase, Pyrimidine Nucleoside Phosphorylase, Chain C"/>
    <property type="match status" value="1"/>
</dbReference>
<dbReference type="GO" id="GO:0009032">
    <property type="term" value="F:thymidine phosphorylase activity"/>
    <property type="evidence" value="ECO:0007669"/>
    <property type="project" value="UniProtKB-UniRule"/>
</dbReference>
<dbReference type="NCBIfam" id="TIGR02643">
    <property type="entry name" value="T_phosphoryl"/>
    <property type="match status" value="1"/>
</dbReference>
<dbReference type="GO" id="GO:0005829">
    <property type="term" value="C:cytosol"/>
    <property type="evidence" value="ECO:0007669"/>
    <property type="project" value="TreeGrafter"/>
</dbReference>
<dbReference type="GO" id="GO:0046104">
    <property type="term" value="P:thymidine metabolic process"/>
    <property type="evidence" value="ECO:0007669"/>
    <property type="project" value="UniProtKB-UniRule"/>
</dbReference>
<dbReference type="PANTHER" id="PTHR10515:SF0">
    <property type="entry name" value="THYMIDINE PHOSPHORYLASE"/>
    <property type="match status" value="1"/>
</dbReference>
<dbReference type="SUPFAM" id="SSF52418">
    <property type="entry name" value="Nucleoside phosphorylase/phosphoribosyltransferase catalytic domain"/>
    <property type="match status" value="1"/>
</dbReference>
<evidence type="ECO:0000256" key="4">
    <source>
        <dbReference type="ARBA" id="ARBA00022676"/>
    </source>
</evidence>
<evidence type="ECO:0000256" key="3">
    <source>
        <dbReference type="ARBA" id="ARBA00011892"/>
    </source>
</evidence>
<dbReference type="GO" id="GO:0006206">
    <property type="term" value="P:pyrimidine nucleobase metabolic process"/>
    <property type="evidence" value="ECO:0007669"/>
    <property type="project" value="InterPro"/>
</dbReference>
<keyword evidence="4 7" id="KW-0328">Glycosyltransferase</keyword>
<dbReference type="FunFam" id="3.40.1030.10:FF:000001">
    <property type="entry name" value="Thymidine phosphorylase"/>
    <property type="match status" value="1"/>
</dbReference>
<evidence type="ECO:0000256" key="6">
    <source>
        <dbReference type="ARBA" id="ARBA00048550"/>
    </source>
</evidence>
<evidence type="ECO:0000256" key="5">
    <source>
        <dbReference type="ARBA" id="ARBA00022679"/>
    </source>
</evidence>
<evidence type="ECO:0000313" key="9">
    <source>
        <dbReference type="EMBL" id="RBI68889.1"/>
    </source>
</evidence>
<dbReference type="InterPro" id="IPR017872">
    <property type="entry name" value="Pyrmidine_PPase_CS"/>
</dbReference>
<dbReference type="InterPro" id="IPR036566">
    <property type="entry name" value="PYNP-like_C_sf"/>
</dbReference>
<gene>
    <name evidence="7 9" type="primary">deoA</name>
    <name evidence="9" type="ORF">DQ400_05895</name>
</gene>
<comment type="function">
    <text evidence="7">The enzymes which catalyze the reversible phosphorolysis of pyrimidine nucleosides are involved in the degradation of these compounds and in their utilization as carbon and energy sources, or in the rescue of pyrimidine bases for nucleotide synthesis.</text>
</comment>
<dbReference type="SUPFAM" id="SSF47648">
    <property type="entry name" value="Nucleoside phosphorylase/phosphoribosyltransferase N-terminal domain"/>
    <property type="match status" value="1"/>
</dbReference>
<dbReference type="OrthoDB" id="9763887at2"/>
<dbReference type="InterPro" id="IPR018090">
    <property type="entry name" value="Pyrmidine_PPas_bac/euk"/>
</dbReference>
<dbReference type="NCBIfam" id="NF004490">
    <property type="entry name" value="PRK05820.1"/>
    <property type="match status" value="1"/>
</dbReference>
<dbReference type="SMART" id="SM00941">
    <property type="entry name" value="PYNP_C"/>
    <property type="match status" value="1"/>
</dbReference>
<keyword evidence="5 7" id="KW-0808">Transferase</keyword>
<dbReference type="InterPro" id="IPR017459">
    <property type="entry name" value="Glycosyl_Trfase_fam3_N_dom"/>
</dbReference>
<dbReference type="InterPro" id="IPR000312">
    <property type="entry name" value="Glycosyl_Trfase_fam3"/>
</dbReference>
<dbReference type="EMBL" id="QNTU01000002">
    <property type="protein sequence ID" value="RBI68889.1"/>
    <property type="molecule type" value="Genomic_DNA"/>
</dbReference>
<name>A0A365TT44_9GAMM</name>
<dbReference type="InterPro" id="IPR036320">
    <property type="entry name" value="Glycosyl_Trfase_fam3_N_dom_sf"/>
</dbReference>
<evidence type="ECO:0000256" key="1">
    <source>
        <dbReference type="ARBA" id="ARBA00006915"/>
    </source>
</evidence>
<dbReference type="NCBIfam" id="TIGR02644">
    <property type="entry name" value="Y_phosphoryl"/>
    <property type="match status" value="1"/>
</dbReference>
<dbReference type="InterPro" id="IPR013102">
    <property type="entry name" value="PYNP_C"/>
</dbReference>
<dbReference type="SUPFAM" id="SSF54680">
    <property type="entry name" value="Pyrimidine nucleoside phosphorylase C-terminal domain"/>
    <property type="match status" value="1"/>
</dbReference>
<comment type="caution">
    <text evidence="9">The sequence shown here is derived from an EMBL/GenBank/DDBJ whole genome shotgun (WGS) entry which is preliminary data.</text>
</comment>
<proteinExistence type="inferred from homology"/>
<dbReference type="AlphaFoldDB" id="A0A365TT44"/>
<dbReference type="Pfam" id="PF07831">
    <property type="entry name" value="PYNP_C"/>
    <property type="match status" value="1"/>
</dbReference>
<organism evidence="9 10">
    <name type="scientific">Vreelandella sulfidaeris</name>
    <dbReference type="NCBI Taxonomy" id="115553"/>
    <lineage>
        <taxon>Bacteria</taxon>
        <taxon>Pseudomonadati</taxon>
        <taxon>Pseudomonadota</taxon>
        <taxon>Gammaproteobacteria</taxon>
        <taxon>Oceanospirillales</taxon>
        <taxon>Halomonadaceae</taxon>
        <taxon>Vreelandella</taxon>
    </lineage>
</organism>
<dbReference type="Gene3D" id="3.40.1030.10">
    <property type="entry name" value="Nucleoside phosphorylase/phosphoribosyltransferase catalytic domain"/>
    <property type="match status" value="1"/>
</dbReference>
<dbReference type="InterPro" id="IPR035902">
    <property type="entry name" value="Nuc_phospho_transferase"/>
</dbReference>
<comment type="similarity">
    <text evidence="1 7">Belongs to the thymidine/pyrimidine-nucleoside phosphorylase family.</text>
</comment>
<dbReference type="GO" id="GO:0004645">
    <property type="term" value="F:1,4-alpha-oligoglucan phosphorylase activity"/>
    <property type="evidence" value="ECO:0007669"/>
    <property type="project" value="InterPro"/>
</dbReference>
<sequence>MSSNATKHALLPQELIRLKRDNQPLPAEEIKAFVQGIADDRISDAQIGAFTMAVFLNGMSREEVVALTTATRDSGHVMQWSDLNLPGPIVDKHSTGGVGDLVSLVLGPWVAACGAFVPMISGRGLGHTGGTLDKLESIPGYDPYPAPERFREVVKSTGVAIIGQTGDLAPADKRIYGVRDVTATVESIPLITASILGKKLASGLDALVMDVKVGSGAFMPTPEKSRELAKSIANVATQAGTPTTALLTDMSQPLAPCAGNAVEIVETLALLRGDRPNSRVMQVTRELAVEMLMAGKLAGSREDALTQLEKALTSGAAAEVFAQMVRELGGPSDFMERSEHYLAKADVIKPVYAEQAGNSPQTVQRIDTRAVGMSVVELGGGRLRNDASVDHSVGFTGIVEIGESVDSQRPIAMVHARSEAAAERAAEQLRAAFTLGEGAASADTLLQDTFRGEAL</sequence>
<dbReference type="HAMAP" id="MF_01628">
    <property type="entry name" value="Thymid_phosp"/>
    <property type="match status" value="1"/>
</dbReference>
<evidence type="ECO:0000259" key="8">
    <source>
        <dbReference type="SMART" id="SM00941"/>
    </source>
</evidence>
<dbReference type="Pfam" id="PF00591">
    <property type="entry name" value="Glycos_transf_3"/>
    <property type="match status" value="1"/>
</dbReference>
<dbReference type="RefSeq" id="WP_113268856.1">
    <property type="nucleotide sequence ID" value="NZ_QNTU01000002.1"/>
</dbReference>
<dbReference type="EC" id="2.4.2.4" evidence="3 7"/>
<dbReference type="InterPro" id="IPR013465">
    <property type="entry name" value="Thymidine_Pase"/>
</dbReference>
<dbReference type="PANTHER" id="PTHR10515">
    <property type="entry name" value="THYMIDINE PHOSPHORYLASE"/>
    <property type="match status" value="1"/>
</dbReference>
<reference evidence="10" key="1">
    <citation type="submission" date="2018-06" db="EMBL/GenBank/DDBJ databases">
        <title>Whole genome sequencing of four bacterial strains from South Shetland trench revealing bio-synthetic gene clusters.</title>
        <authorList>
            <person name="Abdel-Mageed W.M."/>
            <person name="Lehri B."/>
            <person name="Jarmusch S."/>
            <person name="Miranda K."/>
            <person name="Goodfellow M."/>
            <person name="Jaspars M."/>
            <person name="Karlyshev A.V."/>
        </authorList>
    </citation>
    <scope>NUCLEOTIDE SEQUENCE [LARGE SCALE GENOMIC DNA]</scope>
    <source>
        <strain evidence="10">SST4</strain>
    </source>
</reference>
<feature type="domain" description="Pyrimidine nucleoside phosphorylase C-terminal" evidence="8">
    <location>
        <begin position="362"/>
        <end position="436"/>
    </location>
</feature>
<dbReference type="Proteomes" id="UP000252204">
    <property type="component" value="Unassembled WGS sequence"/>
</dbReference>
<dbReference type="Pfam" id="PF02885">
    <property type="entry name" value="Glycos_trans_3N"/>
    <property type="match status" value="1"/>
</dbReference>
<comment type="catalytic activity">
    <reaction evidence="6 7">
        <text>thymidine + phosphate = 2-deoxy-alpha-D-ribose 1-phosphate + thymine</text>
        <dbReference type="Rhea" id="RHEA:16037"/>
        <dbReference type="ChEBI" id="CHEBI:17748"/>
        <dbReference type="ChEBI" id="CHEBI:17821"/>
        <dbReference type="ChEBI" id="CHEBI:43474"/>
        <dbReference type="ChEBI" id="CHEBI:57259"/>
        <dbReference type="EC" id="2.4.2.4"/>
    </reaction>
</comment>
<protein>
    <recommendedName>
        <fullName evidence="3 7">Thymidine phosphorylase</fullName>
        <ecNumber evidence="3 7">2.4.2.4</ecNumber>
    </recommendedName>
    <alternativeName>
        <fullName evidence="7">TdRPase</fullName>
    </alternativeName>
</protein>
<accession>A0A365TT44</accession>
<dbReference type="Gene3D" id="3.90.1170.30">
    <property type="entry name" value="Pyrimidine nucleoside phosphorylase-like, C-terminal domain"/>
    <property type="match status" value="1"/>
</dbReference>
<keyword evidence="10" id="KW-1185">Reference proteome</keyword>
<evidence type="ECO:0000313" key="10">
    <source>
        <dbReference type="Proteomes" id="UP000252204"/>
    </source>
</evidence>
<dbReference type="InterPro" id="IPR000053">
    <property type="entry name" value="Thymidine/pyrmidine_PPase"/>
</dbReference>
<dbReference type="UniPathway" id="UPA00578">
    <property type="reaction ID" value="UER00638"/>
</dbReference>
<comment type="pathway">
    <text evidence="7">Pyrimidine metabolism; dTMP biosynthesis via salvage pathway; dTMP from thymine: step 1/2.</text>
</comment>
<comment type="subunit">
    <text evidence="2 7">Homodimer.</text>
</comment>
<dbReference type="PIRSF" id="PIRSF000478">
    <property type="entry name" value="TP_PyNP"/>
    <property type="match status" value="1"/>
</dbReference>